<evidence type="ECO:0000256" key="4">
    <source>
        <dbReference type="ARBA" id="ARBA00022833"/>
    </source>
</evidence>
<dbReference type="GO" id="GO:0009231">
    <property type="term" value="P:riboflavin biosynthetic process"/>
    <property type="evidence" value="ECO:0007669"/>
    <property type="project" value="UniProtKB-UniPathway"/>
</dbReference>
<dbReference type="AlphaFoldDB" id="A0A6N9Q3D7"/>
<dbReference type="InterPro" id="IPR016192">
    <property type="entry name" value="APOBEC/CMP_deaminase_Zn-bd"/>
</dbReference>
<comment type="caution">
    <text evidence="6">The sequence shown here is derived from an EMBL/GenBank/DDBJ whole genome shotgun (WGS) entry which is preliminary data.</text>
</comment>
<dbReference type="PANTHER" id="PTHR11079:SF162">
    <property type="entry name" value="RIBOFLAVIN BIOSYNTHESIS PROTEIN PYRD, CHLOROPLASTIC"/>
    <property type="match status" value="1"/>
</dbReference>
<dbReference type="PROSITE" id="PS00903">
    <property type="entry name" value="CYT_DCMP_DEAMINASES_1"/>
    <property type="match status" value="1"/>
</dbReference>
<dbReference type="InterPro" id="IPR002125">
    <property type="entry name" value="CMP_dCMP_dom"/>
</dbReference>
<evidence type="ECO:0000256" key="3">
    <source>
        <dbReference type="ARBA" id="ARBA00022723"/>
    </source>
</evidence>
<feature type="domain" description="CMP/dCMP-type deaminase" evidence="5">
    <location>
        <begin position="8"/>
        <end position="130"/>
    </location>
</feature>
<dbReference type="Pfam" id="PF00383">
    <property type="entry name" value="dCMP_cyt_deam_1"/>
    <property type="match status" value="1"/>
</dbReference>
<reference evidence="6 7" key="1">
    <citation type="submission" date="2019-01" db="EMBL/GenBank/DDBJ databases">
        <title>Chengkuizengella sp. nov., isolated from deep-sea sediment of East Pacific Ocean.</title>
        <authorList>
            <person name="Yang J."/>
            <person name="Lai Q."/>
            <person name="Shao Z."/>
        </authorList>
    </citation>
    <scope>NUCLEOTIDE SEQUENCE [LARGE SCALE GENOMIC DNA]</scope>
    <source>
        <strain evidence="6 7">YPA3-1-1</strain>
    </source>
</reference>
<dbReference type="GO" id="GO:0008835">
    <property type="term" value="F:diaminohydroxyphosphoribosylaminopyrimidine deaminase activity"/>
    <property type="evidence" value="ECO:0007669"/>
    <property type="project" value="UniProtKB-EC"/>
</dbReference>
<evidence type="ECO:0000313" key="6">
    <source>
        <dbReference type="EMBL" id="NBI29303.1"/>
    </source>
</evidence>
<dbReference type="RefSeq" id="WP_160646098.1">
    <property type="nucleotide sequence ID" value="NZ_SIJB01000023.1"/>
</dbReference>
<sequence>MDYCKIKDIDEYYMNHAVNEGRKAKNKTGLNPPVGVVIVKNNNIIGKGYTSMKGGNHAEINAITKSKDESIGATLYSTLEPCSHYGLTPPCCEAVVKSGIKRVVIGIIDPYFKVNGKGIRYLRENGLEVQLGVLKDIIEKDLTVYLNNVNKNKIK</sequence>
<dbReference type="GO" id="GO:0008270">
    <property type="term" value="F:zinc ion binding"/>
    <property type="evidence" value="ECO:0007669"/>
    <property type="project" value="InterPro"/>
</dbReference>
<dbReference type="PANTHER" id="PTHR11079">
    <property type="entry name" value="CYTOSINE DEAMINASE FAMILY MEMBER"/>
    <property type="match status" value="1"/>
</dbReference>
<dbReference type="PROSITE" id="PS51747">
    <property type="entry name" value="CYT_DCMP_DEAMINASES_2"/>
    <property type="match status" value="1"/>
</dbReference>
<name>A0A6N9Q3D7_9BACL</name>
<dbReference type="Gene3D" id="3.40.140.10">
    <property type="entry name" value="Cytidine Deaminase, domain 2"/>
    <property type="match status" value="1"/>
</dbReference>
<keyword evidence="4" id="KW-0862">Zinc</keyword>
<dbReference type="GO" id="GO:0016491">
    <property type="term" value="F:oxidoreductase activity"/>
    <property type="evidence" value="ECO:0007669"/>
    <property type="project" value="UniProtKB-KW"/>
</dbReference>
<dbReference type="NCBIfam" id="TIGR00326">
    <property type="entry name" value="eubact_ribD"/>
    <property type="match status" value="1"/>
</dbReference>
<dbReference type="EC" id="3.5.4.26" evidence="2"/>
<keyword evidence="3" id="KW-0479">Metal-binding</keyword>
<keyword evidence="6" id="KW-0560">Oxidoreductase</keyword>
<protein>
    <recommendedName>
        <fullName evidence="2">diaminohydroxyphosphoribosylaminopyrimidine deaminase</fullName>
        <ecNumber evidence="2">3.5.4.26</ecNumber>
    </recommendedName>
</protein>
<accession>A0A6N9Q3D7</accession>
<dbReference type="CDD" id="cd01284">
    <property type="entry name" value="Riboflavin_deaminase-reductase"/>
    <property type="match status" value="1"/>
</dbReference>
<keyword evidence="6" id="KW-0378">Hydrolase</keyword>
<proteinExistence type="predicted"/>
<evidence type="ECO:0000256" key="1">
    <source>
        <dbReference type="ARBA" id="ARBA00004882"/>
    </source>
</evidence>
<evidence type="ECO:0000256" key="2">
    <source>
        <dbReference type="ARBA" id="ARBA00012766"/>
    </source>
</evidence>
<dbReference type="InterPro" id="IPR016193">
    <property type="entry name" value="Cytidine_deaminase-like"/>
</dbReference>
<dbReference type="OrthoDB" id="9800865at2"/>
<evidence type="ECO:0000313" key="7">
    <source>
        <dbReference type="Proteomes" id="UP000448943"/>
    </source>
</evidence>
<dbReference type="EMBL" id="SIJB01000023">
    <property type="protein sequence ID" value="NBI29303.1"/>
    <property type="molecule type" value="Genomic_DNA"/>
</dbReference>
<dbReference type="InterPro" id="IPR004794">
    <property type="entry name" value="Eubact_RibD"/>
</dbReference>
<dbReference type="SUPFAM" id="SSF53927">
    <property type="entry name" value="Cytidine deaminase-like"/>
    <property type="match status" value="1"/>
</dbReference>
<comment type="pathway">
    <text evidence="1">Cofactor biosynthesis; riboflavin biosynthesis; 5-amino-6-(D-ribitylamino)uracil from GTP: step 2/4.</text>
</comment>
<keyword evidence="7" id="KW-1185">Reference proteome</keyword>
<gene>
    <name evidence="6" type="primary">ribD</name>
    <name evidence="6" type="ORF">ERL59_10060</name>
</gene>
<dbReference type="Proteomes" id="UP000448943">
    <property type="component" value="Unassembled WGS sequence"/>
</dbReference>
<evidence type="ECO:0000259" key="5">
    <source>
        <dbReference type="PROSITE" id="PS51747"/>
    </source>
</evidence>
<dbReference type="UniPathway" id="UPA00275">
    <property type="reaction ID" value="UER00401"/>
</dbReference>
<organism evidence="6 7">
    <name type="scientific">Chengkuizengella marina</name>
    <dbReference type="NCBI Taxonomy" id="2507566"/>
    <lineage>
        <taxon>Bacteria</taxon>
        <taxon>Bacillati</taxon>
        <taxon>Bacillota</taxon>
        <taxon>Bacilli</taxon>
        <taxon>Bacillales</taxon>
        <taxon>Paenibacillaceae</taxon>
        <taxon>Chengkuizengella</taxon>
    </lineage>
</organism>